<dbReference type="SUPFAM" id="SSF51621">
    <property type="entry name" value="Phosphoenolpyruvate/pyruvate domain"/>
    <property type="match status" value="1"/>
</dbReference>
<proteinExistence type="predicted"/>
<reference evidence="3" key="1">
    <citation type="journal article" date="2015" name="Genome Announc.">
        <title>Draft whole-genome sequence of the biocontrol agent Trichoderma harzianum T6776.</title>
        <authorList>
            <person name="Baroncelli R."/>
            <person name="Piaggeschi G."/>
            <person name="Fiorini L."/>
            <person name="Bertolini E."/>
            <person name="Zapparata A."/>
            <person name="Pe M.E."/>
            <person name="Sarrocco S."/>
            <person name="Vannacci G."/>
        </authorList>
    </citation>
    <scope>NUCLEOTIDE SEQUENCE [LARGE SCALE GENOMIC DNA]</scope>
    <source>
        <strain evidence="3">T6776</strain>
    </source>
</reference>
<dbReference type="CDD" id="cd00377">
    <property type="entry name" value="ICL_PEPM"/>
    <property type="match status" value="1"/>
</dbReference>
<dbReference type="InterPro" id="IPR039556">
    <property type="entry name" value="ICL/PEPM"/>
</dbReference>
<accession>A0A0F9XXI3</accession>
<dbReference type="InterPro" id="IPR015813">
    <property type="entry name" value="Pyrv/PenolPyrv_kinase-like_dom"/>
</dbReference>
<dbReference type="Gene3D" id="3.20.20.60">
    <property type="entry name" value="Phosphoenolpyruvate-binding domains"/>
    <property type="match status" value="1"/>
</dbReference>
<dbReference type="AlphaFoldDB" id="A0A0F9XXI3"/>
<dbReference type="EMBL" id="JOKZ01000069">
    <property type="protein sequence ID" value="KKP04718.1"/>
    <property type="molecule type" value="Genomic_DNA"/>
</dbReference>
<gene>
    <name evidence="2" type="ORF">THAR02_03198</name>
</gene>
<keyword evidence="2" id="KW-0456">Lyase</keyword>
<feature type="region of interest" description="Disordered" evidence="1">
    <location>
        <begin position="1"/>
        <end position="26"/>
    </location>
</feature>
<organism evidence="2 3">
    <name type="scientific">Trichoderma harzianum</name>
    <name type="common">Hypocrea lixii</name>
    <dbReference type="NCBI Taxonomy" id="5544"/>
    <lineage>
        <taxon>Eukaryota</taxon>
        <taxon>Fungi</taxon>
        <taxon>Dikarya</taxon>
        <taxon>Ascomycota</taxon>
        <taxon>Pezizomycotina</taxon>
        <taxon>Sordariomycetes</taxon>
        <taxon>Hypocreomycetidae</taxon>
        <taxon>Hypocreales</taxon>
        <taxon>Hypocreaceae</taxon>
        <taxon>Trichoderma</taxon>
    </lineage>
</organism>
<protein>
    <submittedName>
        <fullName evidence="2">Methylisocitrate lyase</fullName>
    </submittedName>
</protein>
<name>A0A0F9XXI3_TRIHA</name>
<evidence type="ECO:0000256" key="1">
    <source>
        <dbReference type="SAM" id="MobiDB-lite"/>
    </source>
</evidence>
<dbReference type="Proteomes" id="UP000034112">
    <property type="component" value="Unassembled WGS sequence"/>
</dbReference>
<dbReference type="Pfam" id="PF13714">
    <property type="entry name" value="PEP_mutase"/>
    <property type="match status" value="1"/>
</dbReference>
<dbReference type="PANTHER" id="PTHR42905">
    <property type="entry name" value="PHOSPHOENOLPYRUVATE CARBOXYLASE"/>
    <property type="match status" value="1"/>
</dbReference>
<dbReference type="PANTHER" id="PTHR42905:SF13">
    <property type="entry name" value="CARBOXYVINYL-CARBOXYPHOSPHONATE PHOSPHORYLMUTASE-RELATED"/>
    <property type="match status" value="1"/>
</dbReference>
<dbReference type="InterPro" id="IPR040442">
    <property type="entry name" value="Pyrv_kinase-like_dom_sf"/>
</dbReference>
<dbReference type="OrthoDB" id="1923844at2759"/>
<dbReference type="GO" id="GO:0016829">
    <property type="term" value="F:lyase activity"/>
    <property type="evidence" value="ECO:0007669"/>
    <property type="project" value="UniProtKB-KW"/>
</dbReference>
<evidence type="ECO:0000313" key="2">
    <source>
        <dbReference type="EMBL" id="KKP04718.1"/>
    </source>
</evidence>
<evidence type="ECO:0000313" key="3">
    <source>
        <dbReference type="Proteomes" id="UP000034112"/>
    </source>
</evidence>
<feature type="compositionally biased region" description="Basic and acidic residues" evidence="1">
    <location>
        <begin position="14"/>
        <end position="26"/>
    </location>
</feature>
<comment type="caution">
    <text evidence="2">The sequence shown here is derived from an EMBL/GenBank/DDBJ whole genome shotgun (WGS) entry which is preliminary data.</text>
</comment>
<sequence>MKPYPFQFNSTSSSKDEPTRDTEPSHLCRGRIPSVQASQLRAMIREAYSDPSKILATCCSDDGLGSRLVEEAGFPYIFLGGFMVASSFGLPDTGYIAFQEMVSRIQEVKRQTTIPIIADGDTGYGSPVNVRRTVQGFAMAGAAGIMIEDQTWPKRCGHTKGKSVVSREEAFARIQAAVDARNEGVDIVINARTDSFILGWDEAIYRAKKFVEIGADMVFLEALPDREMMKKTIDALNFPVMANIIEGGLTDNLSAKELGKIGFSIVVYPFTMVAARVKAVREALESLKVNFTSGAPPSIMSAGEVCEAVGFNKYWELEEKYKY</sequence>